<evidence type="ECO:0000256" key="2">
    <source>
        <dbReference type="ARBA" id="ARBA00022490"/>
    </source>
</evidence>
<dbReference type="AlphaFoldDB" id="A0AAD9P235"/>
<dbReference type="InterPro" id="IPR038949">
    <property type="entry name" value="TEKTL1"/>
</dbReference>
<dbReference type="PANTHER" id="PTHR35081:SF1">
    <property type="entry name" value="COILED-COIL DOMAIN-CONTAINING PROTEIN 105"/>
    <property type="match status" value="1"/>
</dbReference>
<keyword evidence="4" id="KW-1185">Reference proteome</keyword>
<evidence type="ECO:0000256" key="1">
    <source>
        <dbReference type="ARBA" id="ARBA00004496"/>
    </source>
</evidence>
<sequence length="442" mass="49917">MATATSMMGKAVIGPANWSNATVKDVLMSDGLCRRSNKSCTLGKKLDPLPHVREIIREISNNEAQRYFRQTRNVVSILRESMADTNEEIKSLTRGKEALEKIIEHTRKDIQLNKDNVEYRTNRPPRELPKDGADDLLFAEKQTLLNIKKSMESQLKIVQQHLQVLSVARRDLKAVTQERSHVLDLICHETISCPKTAMTHRGTLVTTPHRMTVSADGEREERYNIIDPLGPYTPEVDRCLLTAKDAQIRSAILRRETAEMIDKTERIQRAVHQSVNDGVVQKIAETVTLKERLVHASAVNRDSTHKSQRWYDATELGWHYTQGPVSSSDITTREKLTRPVIRMYHRHPGNELPEASELGKGSDTLLESLRNTSRNIAMLKLTKLHLKDNIRGKNLAINVDGDVVRERRRKANHRWAMGSAFDGPFGSPYASSFGGTCGSSAF</sequence>
<dbReference type="GO" id="GO:0005929">
    <property type="term" value="C:cilium"/>
    <property type="evidence" value="ECO:0007669"/>
    <property type="project" value="UniProtKB-ARBA"/>
</dbReference>
<dbReference type="EMBL" id="JAODUO010000191">
    <property type="protein sequence ID" value="KAK2186715.1"/>
    <property type="molecule type" value="Genomic_DNA"/>
</dbReference>
<dbReference type="PANTHER" id="PTHR35081">
    <property type="entry name" value="COILED-COIL DOMAIN-CONTAINING PROTEIN 105"/>
    <property type="match status" value="1"/>
</dbReference>
<comment type="subcellular location">
    <subcellularLocation>
        <location evidence="1">Cytoplasm</location>
    </subcellularLocation>
</comment>
<dbReference type="Proteomes" id="UP001209878">
    <property type="component" value="Unassembled WGS sequence"/>
</dbReference>
<accession>A0AAD9P235</accession>
<gene>
    <name evidence="3" type="ORF">NP493_193g04083</name>
</gene>
<proteinExistence type="predicted"/>
<dbReference type="GO" id="GO:0005737">
    <property type="term" value="C:cytoplasm"/>
    <property type="evidence" value="ECO:0007669"/>
    <property type="project" value="UniProtKB-SubCell"/>
</dbReference>
<keyword evidence="2" id="KW-0963">Cytoplasm</keyword>
<dbReference type="Pfam" id="PF03148">
    <property type="entry name" value="Tektin"/>
    <property type="match status" value="1"/>
</dbReference>
<organism evidence="3 4">
    <name type="scientific">Ridgeia piscesae</name>
    <name type="common">Tubeworm</name>
    <dbReference type="NCBI Taxonomy" id="27915"/>
    <lineage>
        <taxon>Eukaryota</taxon>
        <taxon>Metazoa</taxon>
        <taxon>Spiralia</taxon>
        <taxon>Lophotrochozoa</taxon>
        <taxon>Annelida</taxon>
        <taxon>Polychaeta</taxon>
        <taxon>Sedentaria</taxon>
        <taxon>Canalipalpata</taxon>
        <taxon>Sabellida</taxon>
        <taxon>Siboglinidae</taxon>
        <taxon>Ridgeia</taxon>
    </lineage>
</organism>
<protein>
    <recommendedName>
        <fullName evidence="5">Tektin</fullName>
    </recommendedName>
</protein>
<evidence type="ECO:0000313" key="4">
    <source>
        <dbReference type="Proteomes" id="UP001209878"/>
    </source>
</evidence>
<name>A0AAD9P235_RIDPI</name>
<evidence type="ECO:0000313" key="3">
    <source>
        <dbReference type="EMBL" id="KAK2186715.1"/>
    </source>
</evidence>
<dbReference type="InterPro" id="IPR048256">
    <property type="entry name" value="Tektin-like"/>
</dbReference>
<evidence type="ECO:0008006" key="5">
    <source>
        <dbReference type="Google" id="ProtNLM"/>
    </source>
</evidence>
<comment type="caution">
    <text evidence="3">The sequence shown here is derived from an EMBL/GenBank/DDBJ whole genome shotgun (WGS) entry which is preliminary data.</text>
</comment>
<reference evidence="3" key="1">
    <citation type="journal article" date="2023" name="Mol. Biol. Evol.">
        <title>Third-Generation Sequencing Reveals the Adaptive Role of the Epigenome in Three Deep-Sea Polychaetes.</title>
        <authorList>
            <person name="Perez M."/>
            <person name="Aroh O."/>
            <person name="Sun Y."/>
            <person name="Lan Y."/>
            <person name="Juniper S.K."/>
            <person name="Young C.R."/>
            <person name="Angers B."/>
            <person name="Qian P.Y."/>
        </authorList>
    </citation>
    <scope>NUCLEOTIDE SEQUENCE</scope>
    <source>
        <strain evidence="3">R07B-5</strain>
    </source>
</reference>